<organism evidence="2 3">
    <name type="scientific">Aldrovandia affinis</name>
    <dbReference type="NCBI Taxonomy" id="143900"/>
    <lineage>
        <taxon>Eukaryota</taxon>
        <taxon>Metazoa</taxon>
        <taxon>Chordata</taxon>
        <taxon>Craniata</taxon>
        <taxon>Vertebrata</taxon>
        <taxon>Euteleostomi</taxon>
        <taxon>Actinopterygii</taxon>
        <taxon>Neopterygii</taxon>
        <taxon>Teleostei</taxon>
        <taxon>Notacanthiformes</taxon>
        <taxon>Halosauridae</taxon>
        <taxon>Aldrovandia</taxon>
    </lineage>
</organism>
<dbReference type="InterPro" id="IPR027640">
    <property type="entry name" value="Kinesin-like_fam"/>
</dbReference>
<feature type="region of interest" description="Disordered" evidence="1">
    <location>
        <begin position="105"/>
        <end position="127"/>
    </location>
</feature>
<dbReference type="GO" id="GO:0003777">
    <property type="term" value="F:microtubule motor activity"/>
    <property type="evidence" value="ECO:0007669"/>
    <property type="project" value="InterPro"/>
</dbReference>
<name>A0AAD7SB96_9TELE</name>
<accession>A0AAD7SB96</accession>
<gene>
    <name evidence="2" type="ORF">AAFF_G00415320</name>
</gene>
<dbReference type="PANTHER" id="PTHR21608">
    <property type="entry name" value="KINESIN-LIKE PROTEIN CG14535"/>
    <property type="match status" value="1"/>
</dbReference>
<dbReference type="Proteomes" id="UP001221898">
    <property type="component" value="Unassembled WGS sequence"/>
</dbReference>
<dbReference type="GO" id="GO:0007018">
    <property type="term" value="P:microtubule-based movement"/>
    <property type="evidence" value="ECO:0007669"/>
    <property type="project" value="InterPro"/>
</dbReference>
<sequence length="178" mass="19478">MFRPERTNPNLGNAARGRDPDHRRFTVEGCPSRESPFSLELNPRKRLHSTEEALCGTRPPPEGAGSVTISESGHFERRDLKGNLCKQCQMKVAELKRQALALADPGSLKSGNNKRKPASTSGWGTGSRRFEEEANLPLLPCPAPVILHNGPGVLGRGADEWLGRAGLITTDNLRPPRR</sequence>
<protein>
    <recommendedName>
        <fullName evidence="4">Kinesin-like protein KIF26A</fullName>
    </recommendedName>
</protein>
<feature type="region of interest" description="Disordered" evidence="1">
    <location>
        <begin position="1"/>
        <end position="45"/>
    </location>
</feature>
<dbReference type="PANTHER" id="PTHR21608:SF6">
    <property type="entry name" value="KINESIN-LIKE PROTEIN KIF26A"/>
    <property type="match status" value="1"/>
</dbReference>
<dbReference type="EMBL" id="JAINUG010000085">
    <property type="protein sequence ID" value="KAJ8399153.1"/>
    <property type="molecule type" value="Genomic_DNA"/>
</dbReference>
<comment type="caution">
    <text evidence="2">The sequence shown here is derived from an EMBL/GenBank/DDBJ whole genome shotgun (WGS) entry which is preliminary data.</text>
</comment>
<evidence type="ECO:0000256" key="1">
    <source>
        <dbReference type="SAM" id="MobiDB-lite"/>
    </source>
</evidence>
<evidence type="ECO:0008006" key="4">
    <source>
        <dbReference type="Google" id="ProtNLM"/>
    </source>
</evidence>
<keyword evidence="3" id="KW-1185">Reference proteome</keyword>
<proteinExistence type="predicted"/>
<evidence type="ECO:0000313" key="3">
    <source>
        <dbReference type="Proteomes" id="UP001221898"/>
    </source>
</evidence>
<dbReference type="AlphaFoldDB" id="A0AAD7SB96"/>
<reference evidence="2" key="1">
    <citation type="journal article" date="2023" name="Science">
        <title>Genome structures resolve the early diversification of teleost fishes.</title>
        <authorList>
            <person name="Parey E."/>
            <person name="Louis A."/>
            <person name="Montfort J."/>
            <person name="Bouchez O."/>
            <person name="Roques C."/>
            <person name="Iampietro C."/>
            <person name="Lluch J."/>
            <person name="Castinel A."/>
            <person name="Donnadieu C."/>
            <person name="Desvignes T."/>
            <person name="Floi Bucao C."/>
            <person name="Jouanno E."/>
            <person name="Wen M."/>
            <person name="Mejri S."/>
            <person name="Dirks R."/>
            <person name="Jansen H."/>
            <person name="Henkel C."/>
            <person name="Chen W.J."/>
            <person name="Zahm M."/>
            <person name="Cabau C."/>
            <person name="Klopp C."/>
            <person name="Thompson A.W."/>
            <person name="Robinson-Rechavi M."/>
            <person name="Braasch I."/>
            <person name="Lecointre G."/>
            <person name="Bobe J."/>
            <person name="Postlethwait J.H."/>
            <person name="Berthelot C."/>
            <person name="Roest Crollius H."/>
            <person name="Guiguen Y."/>
        </authorList>
    </citation>
    <scope>NUCLEOTIDE SEQUENCE</scope>
    <source>
        <strain evidence="2">NC1722</strain>
    </source>
</reference>
<feature type="compositionally biased region" description="Basic and acidic residues" evidence="1">
    <location>
        <begin position="16"/>
        <end position="26"/>
    </location>
</feature>
<evidence type="ECO:0000313" key="2">
    <source>
        <dbReference type="EMBL" id="KAJ8399153.1"/>
    </source>
</evidence>